<evidence type="ECO:0000259" key="2">
    <source>
        <dbReference type="Pfam" id="PF19701"/>
    </source>
</evidence>
<dbReference type="RefSeq" id="WP_328279379.1">
    <property type="nucleotide sequence ID" value="NZ_JARTLD010000038.1"/>
</dbReference>
<keyword evidence="4" id="KW-1185">Reference proteome</keyword>
<keyword evidence="1" id="KW-0472">Membrane</keyword>
<proteinExistence type="predicted"/>
<evidence type="ECO:0000313" key="3">
    <source>
        <dbReference type="EMBL" id="MED5018810.1"/>
    </source>
</evidence>
<dbReference type="EMBL" id="JARTLD010000038">
    <property type="protein sequence ID" value="MED5018810.1"/>
    <property type="molecule type" value="Genomic_DNA"/>
</dbReference>
<name>A0ABU6PV85_9BACL</name>
<comment type="caution">
    <text evidence="3">The sequence shown here is derived from an EMBL/GenBank/DDBJ whole genome shotgun (WGS) entry which is preliminary data.</text>
</comment>
<dbReference type="Proteomes" id="UP001343257">
    <property type="component" value="Unassembled WGS sequence"/>
</dbReference>
<keyword evidence="1" id="KW-1133">Transmembrane helix</keyword>
<sequence>MLIFAGLIFTVIGILNIVNPNFAWYLKEGWKVDGDSEPSDSYVALTKIGGVIGVVFGVILFFTGIFS</sequence>
<reference evidence="3 4" key="1">
    <citation type="submission" date="2023-03" db="EMBL/GenBank/DDBJ databases">
        <title>Bacillus Genome Sequencing.</title>
        <authorList>
            <person name="Dunlap C."/>
        </authorList>
    </citation>
    <scope>NUCLEOTIDE SEQUENCE [LARGE SCALE GENOMIC DNA]</scope>
    <source>
        <strain evidence="3 4">NRS-52</strain>
    </source>
</reference>
<feature type="domain" description="DUF6199" evidence="2">
    <location>
        <begin position="5"/>
        <end position="63"/>
    </location>
</feature>
<dbReference type="InterPro" id="IPR045679">
    <property type="entry name" value="DUF6199"/>
</dbReference>
<organism evidence="3 4">
    <name type="scientific">Paenibacillus chibensis</name>
    <dbReference type="NCBI Taxonomy" id="59846"/>
    <lineage>
        <taxon>Bacteria</taxon>
        <taxon>Bacillati</taxon>
        <taxon>Bacillota</taxon>
        <taxon>Bacilli</taxon>
        <taxon>Bacillales</taxon>
        <taxon>Paenibacillaceae</taxon>
        <taxon>Paenibacillus</taxon>
    </lineage>
</organism>
<keyword evidence="1" id="KW-0812">Transmembrane</keyword>
<gene>
    <name evidence="3" type="ORF">P9847_15985</name>
</gene>
<dbReference type="Pfam" id="PF19701">
    <property type="entry name" value="DUF6199"/>
    <property type="match status" value="1"/>
</dbReference>
<protein>
    <recommendedName>
        <fullName evidence="2">DUF6199 domain-containing protein</fullName>
    </recommendedName>
</protein>
<feature type="transmembrane region" description="Helical" evidence="1">
    <location>
        <begin position="44"/>
        <end position="66"/>
    </location>
</feature>
<evidence type="ECO:0000256" key="1">
    <source>
        <dbReference type="SAM" id="Phobius"/>
    </source>
</evidence>
<evidence type="ECO:0000313" key="4">
    <source>
        <dbReference type="Proteomes" id="UP001343257"/>
    </source>
</evidence>
<accession>A0ABU6PV85</accession>